<organism evidence="10 11">
    <name type="scientific">Henningerozyma blattae (strain ATCC 34711 / CBS 6284 / DSM 70876 / NBRC 10599 / NRRL Y-10934 / UCD 77-7)</name>
    <name type="common">Yeast</name>
    <name type="synonym">Tetrapisispora blattae</name>
    <dbReference type="NCBI Taxonomy" id="1071380"/>
    <lineage>
        <taxon>Eukaryota</taxon>
        <taxon>Fungi</taxon>
        <taxon>Dikarya</taxon>
        <taxon>Ascomycota</taxon>
        <taxon>Saccharomycotina</taxon>
        <taxon>Saccharomycetes</taxon>
        <taxon>Saccharomycetales</taxon>
        <taxon>Saccharomycetaceae</taxon>
        <taxon>Henningerozyma</taxon>
    </lineage>
</organism>
<evidence type="ECO:0000256" key="2">
    <source>
        <dbReference type="ARBA" id="ARBA00022741"/>
    </source>
</evidence>
<dbReference type="GO" id="GO:0031115">
    <property type="term" value="P:negative regulation of microtubule polymerization"/>
    <property type="evidence" value="ECO:0007669"/>
    <property type="project" value="EnsemblFungi"/>
</dbReference>
<dbReference type="InterPro" id="IPR027417">
    <property type="entry name" value="P-loop_NTPase"/>
</dbReference>
<dbReference type="GO" id="GO:1990023">
    <property type="term" value="C:mitotic spindle midzone"/>
    <property type="evidence" value="ECO:0007669"/>
    <property type="project" value="EnsemblFungi"/>
</dbReference>
<evidence type="ECO:0000256" key="4">
    <source>
        <dbReference type="ARBA" id="ARBA00023054"/>
    </source>
</evidence>
<dbReference type="GO" id="GO:0045144">
    <property type="term" value="P:meiotic sister chromatid segregation"/>
    <property type="evidence" value="ECO:0007669"/>
    <property type="project" value="EnsemblFungi"/>
</dbReference>
<dbReference type="GO" id="GO:0030473">
    <property type="term" value="P:nuclear migration along microtubule"/>
    <property type="evidence" value="ECO:0007669"/>
    <property type="project" value="EnsemblFungi"/>
</dbReference>
<dbReference type="RefSeq" id="XP_004179811.1">
    <property type="nucleotide sequence ID" value="XM_004179763.1"/>
</dbReference>
<feature type="region of interest" description="Disordered" evidence="8">
    <location>
        <begin position="778"/>
        <end position="801"/>
    </location>
</feature>
<dbReference type="GO" id="GO:0061673">
    <property type="term" value="C:mitotic spindle astral microtubule"/>
    <property type="evidence" value="ECO:0007669"/>
    <property type="project" value="EnsemblFungi"/>
</dbReference>
<dbReference type="eggNOG" id="KOG0242">
    <property type="taxonomic scope" value="Eukaryota"/>
</dbReference>
<dbReference type="KEGG" id="tbl:TBLA_0C04960"/>
<dbReference type="GO" id="GO:0070462">
    <property type="term" value="P:plus-end specific microtubule depolymerization"/>
    <property type="evidence" value="ECO:0007669"/>
    <property type="project" value="EnsemblFungi"/>
</dbReference>
<feature type="domain" description="Kinesin motor" evidence="9">
    <location>
        <begin position="13"/>
        <end position="400"/>
    </location>
</feature>
<accession>I2H1P0</accession>
<reference evidence="10 11" key="1">
    <citation type="journal article" date="2011" name="Proc. Natl. Acad. Sci. U.S.A.">
        <title>Evolutionary erosion of yeast sex chromosomes by mating-type switching accidents.</title>
        <authorList>
            <person name="Gordon J.L."/>
            <person name="Armisen D."/>
            <person name="Proux-Wera E."/>
            <person name="Oheigeartaigh S.S."/>
            <person name="Byrne K.P."/>
            <person name="Wolfe K.H."/>
        </authorList>
    </citation>
    <scope>NUCLEOTIDE SEQUENCE [LARGE SCALE GENOMIC DNA]</scope>
    <source>
        <strain evidence="11">ATCC 34711 / CBS 6284 / DSM 70876 / NBRC 10599 / NRRL Y-10934 / UCD 77-7</strain>
    </source>
</reference>
<dbReference type="GO" id="GO:0005880">
    <property type="term" value="C:nuclear microtubule"/>
    <property type="evidence" value="ECO:0007669"/>
    <property type="project" value="EnsemblFungi"/>
</dbReference>
<evidence type="ECO:0000313" key="11">
    <source>
        <dbReference type="Proteomes" id="UP000002866"/>
    </source>
</evidence>
<dbReference type="PROSITE" id="PS50067">
    <property type="entry name" value="KINESIN_MOTOR_2"/>
    <property type="match status" value="1"/>
</dbReference>
<keyword evidence="1 7" id="KW-0493">Microtubule</keyword>
<evidence type="ECO:0000256" key="5">
    <source>
        <dbReference type="ARBA" id="ARBA00023175"/>
    </source>
</evidence>
<dbReference type="GO" id="GO:0070463">
    <property type="term" value="F:tubulin-dependent ATPase activity"/>
    <property type="evidence" value="ECO:0007669"/>
    <property type="project" value="EnsemblFungi"/>
</dbReference>
<dbReference type="PRINTS" id="PR00380">
    <property type="entry name" value="KINESINHEAVY"/>
</dbReference>
<dbReference type="OMA" id="CVDDKML"/>
<dbReference type="PROSITE" id="PS00411">
    <property type="entry name" value="KINESIN_MOTOR_1"/>
    <property type="match status" value="1"/>
</dbReference>
<dbReference type="OrthoDB" id="3176171at2759"/>
<protein>
    <recommendedName>
        <fullName evidence="7">Kinesin-like protein</fullName>
    </recommendedName>
</protein>
<evidence type="ECO:0000256" key="3">
    <source>
        <dbReference type="ARBA" id="ARBA00022840"/>
    </source>
</evidence>
<dbReference type="GO" id="GO:0000776">
    <property type="term" value="C:kinetochore"/>
    <property type="evidence" value="ECO:0007669"/>
    <property type="project" value="EnsemblFungi"/>
</dbReference>
<sequence length="801" mass="91633">MSTSVQVDSKQSSISVAVRIRPFTDEENQRLINFDSNTTNNNGINALELFQNQPNGIRNILECIDDKLLIFDPQHLNPLNKISENILNSIYSSSQLSRRHYRKNGGELRFIFDKLLDQNSTQQHVFQSTTEPLLDSILDGYNGTVFAYGATGCGKTYTISGTPENPGIIFLTLQSLFNKIENLKDTKEISISLSYLEIYNESIKDLLDPTISSKKLVIREDANNKISVSNLSTYSPATIEEVMDLIIQGNLNRTTSSTHANETSSRSHAVLQIHLTQQNKLNNDINSTEQLFSTLSIIDLAGSERAASTKNRGETLLEGANINKSLLALGNCINALCINTSSHSQQQIHIPYRDSKLTRLLKFSLGGNCKTVMIVCVSPSSKHYDETLNTLKYANRAKEIKTKIIRNQLSLNRHISSYLKMITQQKQEIENLRKNQLTIINNHLSKIEIDLKKIEFEIDQIISNLKRKILVNHRFKIIKFEKSLILCKRRFFSLILIELRILQEKQFEYEMINQIIEHFQYKINQLELQFDSNDYIDLVFNNIKTIDIKKLKLLNGWDEYKHEKMLFIRLDQLYDSIKNEIIMNSSLLIDKLIMNKSINNLTHILTHSKLMNEESLLGIESEGIETRITNLINEAEHSFEEFSKPFYPLNTLEDEDDENEEDEDDTQTNLKRLSLIKETTPITKSDKKFYLTNRVTKSITQSPSPTSLDKVLKFSAGPSNNNTSPSAYKILNEIKPVQTDAPTLDVTTNQFSTNKKVRWMDIMDQDDVDVSMQDVSTANAMPSDTNRNRSLLTLQSLHPEK</sequence>
<dbReference type="GO" id="GO:0099606">
    <property type="term" value="P:microtubule plus-end directed mitotic chromosome migration"/>
    <property type="evidence" value="ECO:0007669"/>
    <property type="project" value="EnsemblFungi"/>
</dbReference>
<name>I2H1P0_HENB6</name>
<dbReference type="PANTHER" id="PTHR47968">
    <property type="entry name" value="CENTROMERE PROTEIN E"/>
    <property type="match status" value="1"/>
</dbReference>
<dbReference type="InterPro" id="IPR036961">
    <property type="entry name" value="Kinesin_motor_dom_sf"/>
</dbReference>
<dbReference type="PANTHER" id="PTHR47968:SF13">
    <property type="entry name" value="KINESIN-LIKE PROTEIN KIF19 ISOFORM X1"/>
    <property type="match status" value="1"/>
</dbReference>
<dbReference type="Proteomes" id="UP000002866">
    <property type="component" value="Chromosome 3"/>
</dbReference>
<dbReference type="GO" id="GO:0008574">
    <property type="term" value="F:plus-end-directed microtubule motor activity"/>
    <property type="evidence" value="ECO:0007669"/>
    <property type="project" value="EnsemblFungi"/>
</dbReference>
<evidence type="ECO:0000256" key="7">
    <source>
        <dbReference type="RuleBase" id="RU000394"/>
    </source>
</evidence>
<keyword evidence="11" id="KW-1185">Reference proteome</keyword>
<dbReference type="STRING" id="1071380.I2H1P0"/>
<comment type="similarity">
    <text evidence="6 7">Belongs to the TRAFAC class myosin-kinesin ATPase superfamily. Kinesin family.</text>
</comment>
<dbReference type="GO" id="GO:0007079">
    <property type="term" value="P:mitotic chromosome movement towards spindle pole"/>
    <property type="evidence" value="ECO:0007669"/>
    <property type="project" value="EnsemblFungi"/>
</dbReference>
<keyword evidence="3 6" id="KW-0067">ATP-binding</keyword>
<evidence type="ECO:0000256" key="1">
    <source>
        <dbReference type="ARBA" id="ARBA00022701"/>
    </source>
</evidence>
<dbReference type="Gene3D" id="3.40.850.10">
    <property type="entry name" value="Kinesin motor domain"/>
    <property type="match status" value="1"/>
</dbReference>
<dbReference type="GO" id="GO:0000132">
    <property type="term" value="P:establishment of mitotic spindle orientation"/>
    <property type="evidence" value="ECO:0007669"/>
    <property type="project" value="EnsemblFungi"/>
</dbReference>
<evidence type="ECO:0000256" key="8">
    <source>
        <dbReference type="SAM" id="MobiDB-lite"/>
    </source>
</evidence>
<keyword evidence="4" id="KW-0175">Coiled coil</keyword>
<dbReference type="InterPro" id="IPR001752">
    <property type="entry name" value="Kinesin_motor_dom"/>
</dbReference>
<dbReference type="GO" id="GO:0032888">
    <property type="term" value="P:regulation of mitotic spindle elongation"/>
    <property type="evidence" value="ECO:0007669"/>
    <property type="project" value="EnsemblFungi"/>
</dbReference>
<dbReference type="InterPro" id="IPR027640">
    <property type="entry name" value="Kinesin-like_fam"/>
</dbReference>
<dbReference type="GO" id="GO:0007020">
    <property type="term" value="P:microtubule nucleation"/>
    <property type="evidence" value="ECO:0007669"/>
    <property type="project" value="EnsemblFungi"/>
</dbReference>
<keyword evidence="5 6" id="KW-0505">Motor protein</keyword>
<evidence type="ECO:0000313" key="10">
    <source>
        <dbReference type="EMBL" id="CCH60292.1"/>
    </source>
</evidence>
<dbReference type="FunCoup" id="I2H1P0">
    <property type="interactions" value="121"/>
</dbReference>
<evidence type="ECO:0000256" key="6">
    <source>
        <dbReference type="PROSITE-ProRule" id="PRU00283"/>
    </source>
</evidence>
<dbReference type="GO" id="GO:0090307">
    <property type="term" value="P:mitotic spindle assembly"/>
    <property type="evidence" value="ECO:0007669"/>
    <property type="project" value="EnsemblFungi"/>
</dbReference>
<dbReference type="GO" id="GO:0005524">
    <property type="term" value="F:ATP binding"/>
    <property type="evidence" value="ECO:0007669"/>
    <property type="project" value="UniProtKB-UniRule"/>
</dbReference>
<dbReference type="GO" id="GO:0051228">
    <property type="term" value="P:mitotic spindle disassembly"/>
    <property type="evidence" value="ECO:0007669"/>
    <property type="project" value="EnsemblFungi"/>
</dbReference>
<dbReference type="GeneID" id="14495272"/>
<dbReference type="InterPro" id="IPR019821">
    <property type="entry name" value="Kinesin_motor_CS"/>
</dbReference>
<dbReference type="GO" id="GO:0008017">
    <property type="term" value="F:microtubule binding"/>
    <property type="evidence" value="ECO:0007669"/>
    <property type="project" value="InterPro"/>
</dbReference>
<gene>
    <name evidence="10" type="primary">TBLA0C04960</name>
    <name evidence="10" type="ORF">TBLA_0C04960</name>
</gene>
<dbReference type="SUPFAM" id="SSF52540">
    <property type="entry name" value="P-loop containing nucleoside triphosphate hydrolases"/>
    <property type="match status" value="1"/>
</dbReference>
<dbReference type="AlphaFoldDB" id="I2H1P0"/>
<dbReference type="GO" id="GO:0035371">
    <property type="term" value="C:microtubule plus-end"/>
    <property type="evidence" value="ECO:0007669"/>
    <property type="project" value="EnsemblFungi"/>
</dbReference>
<evidence type="ECO:0000259" key="9">
    <source>
        <dbReference type="PROSITE" id="PS50067"/>
    </source>
</evidence>
<proteinExistence type="inferred from homology"/>
<keyword evidence="2 6" id="KW-0547">Nucleotide-binding</keyword>
<dbReference type="HOGENOM" id="CLU_001485_21_2_1"/>
<dbReference type="EMBL" id="HE806318">
    <property type="protein sequence ID" value="CCH60292.1"/>
    <property type="molecule type" value="Genomic_DNA"/>
</dbReference>
<dbReference type="Pfam" id="PF00225">
    <property type="entry name" value="Kinesin"/>
    <property type="match status" value="1"/>
</dbReference>
<dbReference type="SMART" id="SM00129">
    <property type="entry name" value="KISc"/>
    <property type="match status" value="1"/>
</dbReference>
<feature type="binding site" evidence="6">
    <location>
        <begin position="149"/>
        <end position="156"/>
    </location>
    <ligand>
        <name>ATP</name>
        <dbReference type="ChEBI" id="CHEBI:30616"/>
    </ligand>
</feature>
<dbReference type="InParanoid" id="I2H1P0"/>